<keyword evidence="7" id="KW-1185">Reference proteome</keyword>
<evidence type="ECO:0000256" key="4">
    <source>
        <dbReference type="HAMAP-Rule" id="MF_01214"/>
    </source>
</evidence>
<dbReference type="InterPro" id="IPR000836">
    <property type="entry name" value="PRTase_dom"/>
</dbReference>
<dbReference type="Proteomes" id="UP000001882">
    <property type="component" value="Chromosome"/>
</dbReference>
<dbReference type="Gene3D" id="3.40.50.2020">
    <property type="match status" value="1"/>
</dbReference>
<dbReference type="InterPro" id="IPR022854">
    <property type="entry name" value="GfcR-like"/>
</dbReference>
<dbReference type="FunCoup" id="D1YWS8">
    <property type="interactions" value="78"/>
</dbReference>
<evidence type="ECO:0000313" key="6">
    <source>
        <dbReference type="EMBL" id="BAI60900.1"/>
    </source>
</evidence>
<dbReference type="GO" id="GO:0003677">
    <property type="term" value="F:DNA binding"/>
    <property type="evidence" value="ECO:0007669"/>
    <property type="project" value="UniProtKB-UniRule"/>
</dbReference>
<proteinExistence type="inferred from homology"/>
<dbReference type="RefSeq" id="WP_012899579.1">
    <property type="nucleotide sequence ID" value="NC_013665.1"/>
</dbReference>
<dbReference type="InParanoid" id="D1YWS8"/>
<keyword evidence="3 4" id="KW-0804">Transcription</keyword>
<dbReference type="GO" id="GO:0010468">
    <property type="term" value="P:regulation of gene expression"/>
    <property type="evidence" value="ECO:0007669"/>
    <property type="project" value="UniProtKB-UniRule"/>
</dbReference>
<dbReference type="NCBIfam" id="NF002620">
    <property type="entry name" value="PRK02277.1"/>
    <property type="match status" value="1"/>
</dbReference>
<reference evidence="7" key="3">
    <citation type="journal article" date="2011" name="PLoS ONE">
        <title>Genome sequence of a mesophilic hydrogenotrophic methanogen Methanocella paludicola, the first cultivated representative of the order Methanocellales.</title>
        <authorList>
            <person name="Sakai S."/>
            <person name="Takaki Y."/>
            <person name="Shimamura S."/>
            <person name="Sekine M."/>
            <person name="Tajima T."/>
            <person name="Kosugi H."/>
            <person name="Ichikawa N."/>
            <person name="Tasumi E."/>
            <person name="Hiraki A.T."/>
            <person name="Shimizu A."/>
            <person name="Kato Y."/>
            <person name="Nishiko R."/>
            <person name="Mori K."/>
            <person name="Fujita N."/>
            <person name="Imachi H."/>
            <person name="Takai K."/>
        </authorList>
    </citation>
    <scope>NUCLEOTIDE SEQUENCE [LARGE SCALE GENOMIC DNA]</scope>
    <source>
        <strain evidence="7">DSM 17711 / JCM 13418 / NBRC 101707 / SANAE</strain>
    </source>
</reference>
<reference evidence="6 7" key="1">
    <citation type="journal article" date="2007" name="Appl. Environ. Microbiol.">
        <title>Isolation of key methanogens for global methane emission from rice paddy fields: a novel isolate affiliated with the clone cluster rice cluster I.</title>
        <authorList>
            <person name="Sakai S."/>
            <person name="Imachi H."/>
            <person name="Sekiguchi Y."/>
            <person name="Ohashi A."/>
            <person name="Harada H."/>
            <person name="Kamagata Y."/>
        </authorList>
    </citation>
    <scope>NUCLEOTIDE SEQUENCE [LARGE SCALE GENOMIC DNA]</scope>
    <source>
        <strain evidence="7">DSM 17711 / JCM 13418 / NBRC 101707 / SANAE</strain>
    </source>
</reference>
<evidence type="ECO:0000256" key="3">
    <source>
        <dbReference type="ARBA" id="ARBA00023163"/>
    </source>
</evidence>
<dbReference type="GO" id="GO:0004588">
    <property type="term" value="F:orotate phosphoribosyltransferase activity"/>
    <property type="evidence" value="ECO:0007669"/>
    <property type="project" value="TreeGrafter"/>
</dbReference>
<dbReference type="GeneID" id="8680863"/>
<evidence type="ECO:0000256" key="2">
    <source>
        <dbReference type="ARBA" id="ARBA00023125"/>
    </source>
</evidence>
<feature type="domain" description="Phosphoribosyltransferase" evidence="5">
    <location>
        <begin position="58"/>
        <end position="191"/>
    </location>
</feature>
<name>D1YWS8_METPS</name>
<evidence type="ECO:0000259" key="5">
    <source>
        <dbReference type="Pfam" id="PF00156"/>
    </source>
</evidence>
<dbReference type="HAMAP" id="MF_01214">
    <property type="entry name" value="GfcR"/>
    <property type="match status" value="1"/>
</dbReference>
<dbReference type="KEGG" id="mpd:MCP_0828"/>
<protein>
    <recommendedName>
        <fullName evidence="4">Transcriptional regulator GfcR</fullName>
    </recommendedName>
</protein>
<sequence>MRNVNDLIEKAIELRNRGLRSGEIADELNISRETATWLLTRARKETGVPAPKDIFVDWSSIGKSSSRLMLIATCMADMVEETLNELDTNVDAVVGVALSGVPLANIVAYQYGVDLAVVHPGKHGYEEGKEAKEMKATLSENYSDVRGKRCAIIDDVITTGGTAEETIKLIQDSGGEAVVVAVIIDKKGIESVDSVPVRSLIRVGRVG</sequence>
<comment type="domain">
    <text evidence="4">Contains an N-terminal DNA-binding winged helix-turn-helix domain and a C-terminal regulatory domain (or effector binding domain) resembling phosphoribosyltransferase (PRT) domain.</text>
</comment>
<evidence type="ECO:0000313" key="7">
    <source>
        <dbReference type="Proteomes" id="UP000001882"/>
    </source>
</evidence>
<dbReference type="Pfam" id="PF00156">
    <property type="entry name" value="Pribosyltran"/>
    <property type="match status" value="1"/>
</dbReference>
<dbReference type="OrthoDB" id="68893at2157"/>
<dbReference type="AlphaFoldDB" id="D1YWS8"/>
<accession>D1YWS8</accession>
<dbReference type="EMBL" id="AP011532">
    <property type="protein sequence ID" value="BAI60900.1"/>
    <property type="molecule type" value="Genomic_DNA"/>
</dbReference>
<dbReference type="SUPFAM" id="SSF53271">
    <property type="entry name" value="PRTase-like"/>
    <property type="match status" value="1"/>
</dbReference>
<dbReference type="GO" id="GO:0019856">
    <property type="term" value="P:pyrimidine nucleobase biosynthetic process"/>
    <property type="evidence" value="ECO:0007669"/>
    <property type="project" value="TreeGrafter"/>
</dbReference>
<keyword evidence="2 4" id="KW-0238">DNA-binding</keyword>
<keyword evidence="6" id="KW-0808">Transferase</keyword>
<comment type="similarity">
    <text evidence="4">Belongs to the purine/pyrimidine phosphoribosyltransferase family. GfcR subfamily.</text>
</comment>
<keyword evidence="1 4" id="KW-0805">Transcription regulation</keyword>
<dbReference type="STRING" id="304371.MCP_0828"/>
<dbReference type="eggNOG" id="arCOG00028">
    <property type="taxonomic scope" value="Archaea"/>
</dbReference>
<gene>
    <name evidence="4" type="primary">gfcR</name>
    <name evidence="6" type="ordered locus">MCP_0828</name>
</gene>
<keyword evidence="6" id="KW-0328">Glycosyltransferase</keyword>
<dbReference type="CDD" id="cd06223">
    <property type="entry name" value="PRTases_typeI"/>
    <property type="match status" value="1"/>
</dbReference>
<reference evidence="6 7" key="2">
    <citation type="journal article" date="2008" name="Int. J. Syst. Evol. Microbiol.">
        <title>Methanocella paludicola gen. nov., sp. nov., a methane-producing archaeon, the first isolate of the lineage 'Rice Cluster I', and proposal of the new archaeal order Methanocellales ord. nov.</title>
        <authorList>
            <person name="Sakai S."/>
            <person name="Imachi H."/>
            <person name="Hanada S."/>
            <person name="Ohashi A."/>
            <person name="Harada H."/>
            <person name="Kamagata Y."/>
        </authorList>
    </citation>
    <scope>NUCLEOTIDE SEQUENCE [LARGE SCALE GENOMIC DNA]</scope>
    <source>
        <strain evidence="7">DSM 17711 / JCM 13418 / NBRC 101707 / SANAE</strain>
    </source>
</reference>
<evidence type="ECO:0000256" key="1">
    <source>
        <dbReference type="ARBA" id="ARBA00023015"/>
    </source>
</evidence>
<organism evidence="6 7">
    <name type="scientific">Methanocella paludicola (strain DSM 17711 / JCM 13418 / NBRC 101707 / SANAE)</name>
    <dbReference type="NCBI Taxonomy" id="304371"/>
    <lineage>
        <taxon>Archaea</taxon>
        <taxon>Methanobacteriati</taxon>
        <taxon>Methanobacteriota</taxon>
        <taxon>Stenosarchaea group</taxon>
        <taxon>Methanomicrobia</taxon>
        <taxon>Methanocellales</taxon>
        <taxon>Methanocellaceae</taxon>
        <taxon>Methanocella</taxon>
    </lineage>
</organism>
<dbReference type="GO" id="GO:0006222">
    <property type="term" value="P:UMP biosynthetic process"/>
    <property type="evidence" value="ECO:0007669"/>
    <property type="project" value="TreeGrafter"/>
</dbReference>
<dbReference type="InterPro" id="IPR029057">
    <property type="entry name" value="PRTase-like"/>
</dbReference>
<dbReference type="PANTHER" id="PTHR19278:SF41">
    <property type="entry name" value="PYRE-LIKE PROTEIN"/>
    <property type="match status" value="1"/>
</dbReference>
<dbReference type="PANTHER" id="PTHR19278">
    <property type="entry name" value="OROTATE PHOSPHORIBOSYLTRANSFERASE"/>
    <property type="match status" value="1"/>
</dbReference>